<accession>A0A2P5ASB1</accession>
<protein>
    <submittedName>
        <fullName evidence="1">Uncharacterized protein</fullName>
    </submittedName>
</protein>
<organism evidence="1 2">
    <name type="scientific">Parasponia andersonii</name>
    <name type="common">Sponia andersonii</name>
    <dbReference type="NCBI Taxonomy" id="3476"/>
    <lineage>
        <taxon>Eukaryota</taxon>
        <taxon>Viridiplantae</taxon>
        <taxon>Streptophyta</taxon>
        <taxon>Embryophyta</taxon>
        <taxon>Tracheophyta</taxon>
        <taxon>Spermatophyta</taxon>
        <taxon>Magnoliopsida</taxon>
        <taxon>eudicotyledons</taxon>
        <taxon>Gunneridae</taxon>
        <taxon>Pentapetalae</taxon>
        <taxon>rosids</taxon>
        <taxon>fabids</taxon>
        <taxon>Rosales</taxon>
        <taxon>Cannabaceae</taxon>
        <taxon>Parasponia</taxon>
    </lineage>
</organism>
<dbReference type="AlphaFoldDB" id="A0A2P5ASB1"/>
<comment type="caution">
    <text evidence="1">The sequence shown here is derived from an EMBL/GenBank/DDBJ whole genome shotgun (WGS) entry which is preliminary data.</text>
</comment>
<gene>
    <name evidence="1" type="ORF">PanWU01x14_305060</name>
</gene>
<dbReference type="EMBL" id="JXTB01000466">
    <property type="protein sequence ID" value="PON39436.1"/>
    <property type="molecule type" value="Genomic_DNA"/>
</dbReference>
<keyword evidence="2" id="KW-1185">Reference proteome</keyword>
<dbReference type="Proteomes" id="UP000237105">
    <property type="component" value="Unassembled WGS sequence"/>
</dbReference>
<reference evidence="2" key="1">
    <citation type="submission" date="2016-06" db="EMBL/GenBank/DDBJ databases">
        <title>Parallel loss of symbiosis genes in relatives of nitrogen-fixing non-legume Parasponia.</title>
        <authorList>
            <person name="Van Velzen R."/>
            <person name="Holmer R."/>
            <person name="Bu F."/>
            <person name="Rutten L."/>
            <person name="Van Zeijl A."/>
            <person name="Liu W."/>
            <person name="Santuari L."/>
            <person name="Cao Q."/>
            <person name="Sharma T."/>
            <person name="Shen D."/>
            <person name="Roswanjaya Y."/>
            <person name="Wardhani T."/>
            <person name="Kalhor M.S."/>
            <person name="Jansen J."/>
            <person name="Van den Hoogen J."/>
            <person name="Gungor B."/>
            <person name="Hartog M."/>
            <person name="Hontelez J."/>
            <person name="Verver J."/>
            <person name="Yang W.-C."/>
            <person name="Schijlen E."/>
            <person name="Repin R."/>
            <person name="Schilthuizen M."/>
            <person name="Schranz E."/>
            <person name="Heidstra R."/>
            <person name="Miyata K."/>
            <person name="Fedorova E."/>
            <person name="Kohlen W."/>
            <person name="Bisseling T."/>
            <person name="Smit S."/>
            <person name="Geurts R."/>
        </authorList>
    </citation>
    <scope>NUCLEOTIDE SEQUENCE [LARGE SCALE GENOMIC DNA]</scope>
    <source>
        <strain evidence="2">cv. WU1-14</strain>
    </source>
</reference>
<sequence length="113" mass="13127">MQRLACGNIQSLLKTRQKTAAGFIPWAILYFALDIPNGRHTLSNILISVEISLAINPFQIYMLVKRSGILPHWQRSYCQTKYYTDQDLETGAIMRVVFLVLIVERHRKQQYSN</sequence>
<evidence type="ECO:0000313" key="2">
    <source>
        <dbReference type="Proteomes" id="UP000237105"/>
    </source>
</evidence>
<proteinExistence type="predicted"/>
<name>A0A2P5ASB1_PARAD</name>
<evidence type="ECO:0000313" key="1">
    <source>
        <dbReference type="EMBL" id="PON39436.1"/>
    </source>
</evidence>